<protein>
    <recommendedName>
        <fullName evidence="2">NXPE C-terminal domain-containing protein</fullName>
    </recommendedName>
</protein>
<evidence type="ECO:0000259" key="2">
    <source>
        <dbReference type="Pfam" id="PF24536"/>
    </source>
</evidence>
<reference evidence="4" key="1">
    <citation type="submission" date="2015-02" db="EMBL/GenBank/DDBJ databases">
        <title>Genome sequencing for Strongylocentrotus purpuratus.</title>
        <authorList>
            <person name="Murali S."/>
            <person name="Liu Y."/>
            <person name="Vee V."/>
            <person name="English A."/>
            <person name="Wang M."/>
            <person name="Skinner E."/>
            <person name="Han Y."/>
            <person name="Muzny D.M."/>
            <person name="Worley K.C."/>
            <person name="Gibbs R.A."/>
        </authorList>
    </citation>
    <scope>NUCLEOTIDE SEQUENCE</scope>
</reference>
<accession>A0A7M7NC13</accession>
<name>A0A7M7NC13_STRPU</name>
<dbReference type="OMA" id="IAANSEW"/>
<dbReference type="OrthoDB" id="2112051at2759"/>
<dbReference type="SUPFAM" id="SSF81296">
    <property type="entry name" value="E set domains"/>
    <property type="match status" value="1"/>
</dbReference>
<evidence type="ECO:0000313" key="4">
    <source>
        <dbReference type="Proteomes" id="UP000007110"/>
    </source>
</evidence>
<keyword evidence="4" id="KW-1185">Reference proteome</keyword>
<dbReference type="GeneID" id="100891894"/>
<dbReference type="EnsemblMetazoa" id="XM_030977475">
    <property type="protein sequence ID" value="XP_030833335"/>
    <property type="gene ID" value="LOC100891894"/>
</dbReference>
<dbReference type="AlphaFoldDB" id="A0A7M7NC13"/>
<proteinExistence type="inferred from homology"/>
<dbReference type="InterPro" id="IPR026845">
    <property type="entry name" value="NXPH/NXPE"/>
</dbReference>
<evidence type="ECO:0000313" key="3">
    <source>
        <dbReference type="EnsemblMetazoa" id="XP_030833335"/>
    </source>
</evidence>
<comment type="similarity">
    <text evidence="1">Belongs to the NXPE family.</text>
</comment>
<dbReference type="Pfam" id="PF24536">
    <property type="entry name" value="NXPE4_C"/>
    <property type="match status" value="1"/>
</dbReference>
<sequence length="554" mass="62985">MILSDSLSLTNVSAQRVPTVNYVTVPKVRHPPMKQKEWRTLRPPQPTPNQVHAQAVINNENMTSGHYSRFFIQDPKPVYSIGDRIVVLIETRTDLNGPKTTGGDSIRAKMFSLGERAGQSTDGEVKDMGNGWYEAWFTVRWPGVTTIEVVLVLTGEALAVLREIVANPAKMVYIGRFVNGDNAATTKCNIFPPQYGPLCNMSHPDGRMPWYCQAPSTPGLSCGDWRWSQSDEPSTSQLLAVMIGHQSRKNALNRYRVRIENGGVPLNIRVELEPSSAGVYNPNSFEYPWQNLTLPPCQPGQHIGQPHPSGYFYQDTWYSLQCRIRRHWLPGNMSSCLANTDLQIIGDSAARQMYTLLKEMLQDQITSERSGFLHESENRSGPLWFINDINRIEIRYNFHGFPIGGSNWFNRSNIMDATTRIDAIQESTKRFVLLLTIGAHFTYHNLEFYEARMRSVKGAVDRLFERVPNAVVIIKSLTAREYGAVRHIAANSEWWMWRIDQAMREVFGTDPRIALIDAWDMTKAMLFPYDIHPHQTVIANYISQILSFLCPTDT</sequence>
<feature type="domain" description="NXPE C-terminal" evidence="2">
    <location>
        <begin position="317"/>
        <end position="550"/>
    </location>
</feature>
<dbReference type="Pfam" id="PF06312">
    <property type="entry name" value="Neurexophilin"/>
    <property type="match status" value="1"/>
</dbReference>
<dbReference type="InParanoid" id="A0A7M7NC13"/>
<dbReference type="KEGG" id="spu:100891894"/>
<dbReference type="PANTHER" id="PTHR16165:SF5">
    <property type="entry name" value="NXPE FAMILY MEMBER 3"/>
    <property type="match status" value="1"/>
</dbReference>
<dbReference type="InterPro" id="IPR014756">
    <property type="entry name" value="Ig_E-set"/>
</dbReference>
<evidence type="ECO:0000256" key="1">
    <source>
        <dbReference type="ARBA" id="ARBA00005431"/>
    </source>
</evidence>
<reference evidence="3" key="2">
    <citation type="submission" date="2021-01" db="UniProtKB">
        <authorList>
            <consortium name="EnsemblMetazoa"/>
        </authorList>
    </citation>
    <scope>IDENTIFICATION</scope>
</reference>
<dbReference type="Proteomes" id="UP000007110">
    <property type="component" value="Unassembled WGS sequence"/>
</dbReference>
<dbReference type="PANTHER" id="PTHR16165">
    <property type="entry name" value="NXPE FAMILY MEMBER"/>
    <property type="match status" value="1"/>
</dbReference>
<dbReference type="InterPro" id="IPR057106">
    <property type="entry name" value="NXPE4_C"/>
</dbReference>
<dbReference type="RefSeq" id="XP_030833335.1">
    <property type="nucleotide sequence ID" value="XM_030977475.1"/>
</dbReference>
<organism evidence="3 4">
    <name type="scientific">Strongylocentrotus purpuratus</name>
    <name type="common">Purple sea urchin</name>
    <dbReference type="NCBI Taxonomy" id="7668"/>
    <lineage>
        <taxon>Eukaryota</taxon>
        <taxon>Metazoa</taxon>
        <taxon>Echinodermata</taxon>
        <taxon>Eleutherozoa</taxon>
        <taxon>Echinozoa</taxon>
        <taxon>Echinoidea</taxon>
        <taxon>Euechinoidea</taxon>
        <taxon>Echinacea</taxon>
        <taxon>Camarodonta</taxon>
        <taxon>Echinidea</taxon>
        <taxon>Strongylocentrotidae</taxon>
        <taxon>Strongylocentrotus</taxon>
    </lineage>
</organism>